<dbReference type="AlphaFoldDB" id="A0A7M4F452"/>
<evidence type="ECO:0000313" key="1">
    <source>
        <dbReference type="Ensembl" id="ENSCPRP00005019269.1"/>
    </source>
</evidence>
<accession>A0A7M4F452</accession>
<organism evidence="1 2">
    <name type="scientific">Crocodylus porosus</name>
    <name type="common">Saltwater crocodile</name>
    <name type="synonym">Estuarine crocodile</name>
    <dbReference type="NCBI Taxonomy" id="8502"/>
    <lineage>
        <taxon>Eukaryota</taxon>
        <taxon>Metazoa</taxon>
        <taxon>Chordata</taxon>
        <taxon>Craniata</taxon>
        <taxon>Vertebrata</taxon>
        <taxon>Euteleostomi</taxon>
        <taxon>Archelosauria</taxon>
        <taxon>Archosauria</taxon>
        <taxon>Crocodylia</taxon>
        <taxon>Longirostres</taxon>
        <taxon>Crocodylidae</taxon>
        <taxon>Crocodylus</taxon>
    </lineage>
</organism>
<sequence length="183" mass="19021">MSQPPPGDSGLLALCCLPAPGLTAKVYLLFSIKSPKCHVKLTTRLPQLTLATSIQKYSLLAIQYAGELDWPKINDEELDPDCDEPTEQAPVYAACSRGSGRVAPWGAGPSRGLGGGLTRPAPGSGLLPASKELTPSHHEPVYLQLCWGLAGGSAAAEGASSRLGLMLVCPPVSMGQSALSYLP</sequence>
<dbReference type="Ensembl" id="ENSCPRT00005022548.1">
    <property type="protein sequence ID" value="ENSCPRP00005019269.1"/>
    <property type="gene ID" value="ENSCPRG00005013459.1"/>
</dbReference>
<name>A0A7M4F452_CROPO</name>
<protein>
    <submittedName>
        <fullName evidence="1">Uncharacterized protein</fullName>
    </submittedName>
</protein>
<keyword evidence="2" id="KW-1185">Reference proteome</keyword>
<proteinExistence type="predicted"/>
<reference evidence="1" key="2">
    <citation type="submission" date="2025-09" db="UniProtKB">
        <authorList>
            <consortium name="Ensembl"/>
        </authorList>
    </citation>
    <scope>IDENTIFICATION</scope>
</reference>
<dbReference type="Proteomes" id="UP000594220">
    <property type="component" value="Unplaced"/>
</dbReference>
<reference evidence="1" key="1">
    <citation type="submission" date="2025-08" db="UniProtKB">
        <authorList>
            <consortium name="Ensembl"/>
        </authorList>
    </citation>
    <scope>IDENTIFICATION</scope>
</reference>
<evidence type="ECO:0000313" key="2">
    <source>
        <dbReference type="Proteomes" id="UP000594220"/>
    </source>
</evidence>